<dbReference type="EMBL" id="MFFW01000021">
    <property type="protein sequence ID" value="OGF24397.1"/>
    <property type="molecule type" value="Genomic_DNA"/>
</dbReference>
<comment type="caution">
    <text evidence="1">The sequence shown here is derived from an EMBL/GenBank/DDBJ whole genome shotgun (WGS) entry which is preliminary data.</text>
</comment>
<dbReference type="STRING" id="1797989.A3H66_03115"/>
<dbReference type="Proteomes" id="UP000178783">
    <property type="component" value="Unassembled WGS sequence"/>
</dbReference>
<protein>
    <submittedName>
        <fullName evidence="1">Uncharacterized protein</fullName>
    </submittedName>
</protein>
<accession>A0A1F5SCJ0</accession>
<dbReference type="AlphaFoldDB" id="A0A1F5SCJ0"/>
<evidence type="ECO:0000313" key="2">
    <source>
        <dbReference type="Proteomes" id="UP000178783"/>
    </source>
</evidence>
<name>A0A1F5SCJ0_9BACT</name>
<gene>
    <name evidence="1" type="ORF">A3H66_03115</name>
</gene>
<organism evidence="1 2">
    <name type="scientific">Candidatus Falkowbacteria bacterium RIFCSPLOWO2_02_FULL_45_21</name>
    <dbReference type="NCBI Taxonomy" id="1797989"/>
    <lineage>
        <taxon>Bacteria</taxon>
        <taxon>Candidatus Falkowiibacteriota</taxon>
    </lineage>
</organism>
<reference evidence="1 2" key="1">
    <citation type="journal article" date="2016" name="Nat. Commun.">
        <title>Thousands of microbial genomes shed light on interconnected biogeochemical processes in an aquifer system.</title>
        <authorList>
            <person name="Anantharaman K."/>
            <person name="Brown C.T."/>
            <person name="Hug L.A."/>
            <person name="Sharon I."/>
            <person name="Castelle C.J."/>
            <person name="Probst A.J."/>
            <person name="Thomas B.C."/>
            <person name="Singh A."/>
            <person name="Wilkins M.J."/>
            <person name="Karaoz U."/>
            <person name="Brodie E.L."/>
            <person name="Williams K.H."/>
            <person name="Hubbard S.S."/>
            <person name="Banfield J.F."/>
        </authorList>
    </citation>
    <scope>NUCLEOTIDE SEQUENCE [LARGE SCALE GENOMIC DNA]</scope>
</reference>
<sequence>MKIQHENLAAGGWAKLSLPEQLANIGSEVERALKWQARGNHDYSQKAFFRSLELLSLSLDGQKNGARLKELARLYEALVDYFQGENIFSSSASVWRKYFYAFNWLARK</sequence>
<proteinExistence type="predicted"/>
<evidence type="ECO:0000313" key="1">
    <source>
        <dbReference type="EMBL" id="OGF24397.1"/>
    </source>
</evidence>